<accession>A0A9Q1GX05</accession>
<dbReference type="EMBL" id="JAKOGI010001046">
    <property type="protein sequence ID" value="KAJ8428140.1"/>
    <property type="molecule type" value="Genomic_DNA"/>
</dbReference>
<dbReference type="InterPro" id="IPR050754">
    <property type="entry name" value="FKBP4/5/8-like"/>
</dbReference>
<organism evidence="1 2">
    <name type="scientific">Carnegiea gigantea</name>
    <dbReference type="NCBI Taxonomy" id="171969"/>
    <lineage>
        <taxon>Eukaryota</taxon>
        <taxon>Viridiplantae</taxon>
        <taxon>Streptophyta</taxon>
        <taxon>Embryophyta</taxon>
        <taxon>Tracheophyta</taxon>
        <taxon>Spermatophyta</taxon>
        <taxon>Magnoliopsida</taxon>
        <taxon>eudicotyledons</taxon>
        <taxon>Gunneridae</taxon>
        <taxon>Pentapetalae</taxon>
        <taxon>Caryophyllales</taxon>
        <taxon>Cactineae</taxon>
        <taxon>Cactaceae</taxon>
        <taxon>Cactoideae</taxon>
        <taxon>Echinocereeae</taxon>
        <taxon>Carnegiea</taxon>
    </lineage>
</organism>
<proteinExistence type="predicted"/>
<reference evidence="1" key="1">
    <citation type="submission" date="2022-04" db="EMBL/GenBank/DDBJ databases">
        <title>Carnegiea gigantea Genome sequencing and assembly v2.</title>
        <authorList>
            <person name="Copetti D."/>
            <person name="Sanderson M.J."/>
            <person name="Burquez A."/>
            <person name="Wojciechowski M.F."/>
        </authorList>
    </citation>
    <scope>NUCLEOTIDE SEQUENCE</scope>
    <source>
        <strain evidence="1">SGP5-SGP5p</strain>
        <tissue evidence="1">Aerial part</tissue>
    </source>
</reference>
<dbReference type="OrthoDB" id="245563at2759"/>
<comment type="caution">
    <text evidence="1">The sequence shown here is derived from an EMBL/GenBank/DDBJ whole genome shotgun (WGS) entry which is preliminary data.</text>
</comment>
<keyword evidence="2" id="KW-1185">Reference proteome</keyword>
<sequence length="246" mass="28031">MAFSTQSVISDLSNDPFMPEFDEDVRRMVLQMDSPCETLVKAKELKEEGNTLYKSKAYQSAINRYDKAFQYLCLIVPENEHDEKLIEELAIQINLNIATCWLKLKEFELAKRQCDVVMNFDSFNVNARFRRAQALLNMVLSKEANQDLLVAIQLEPYNEEIRDELSRVEKLCSISCNKVPTREVQAQILELDEEDNTSGSPSIGTRMDLDLWRTESTSTLTRMASVVTKGYDSSNIATVLPSTPVP</sequence>
<dbReference type="PANTHER" id="PTHR46512">
    <property type="entry name" value="PEPTIDYLPROLYL ISOMERASE"/>
    <property type="match status" value="1"/>
</dbReference>
<evidence type="ECO:0000313" key="1">
    <source>
        <dbReference type="EMBL" id="KAJ8428140.1"/>
    </source>
</evidence>
<dbReference type="AlphaFoldDB" id="A0A9Q1GX05"/>
<evidence type="ECO:0000313" key="2">
    <source>
        <dbReference type="Proteomes" id="UP001153076"/>
    </source>
</evidence>
<gene>
    <name evidence="1" type="ORF">Cgig2_011513</name>
</gene>
<evidence type="ECO:0008006" key="3">
    <source>
        <dbReference type="Google" id="ProtNLM"/>
    </source>
</evidence>
<dbReference type="Proteomes" id="UP001153076">
    <property type="component" value="Unassembled WGS sequence"/>
</dbReference>
<dbReference type="InterPro" id="IPR011990">
    <property type="entry name" value="TPR-like_helical_dom_sf"/>
</dbReference>
<dbReference type="SUPFAM" id="SSF48452">
    <property type="entry name" value="TPR-like"/>
    <property type="match status" value="1"/>
</dbReference>
<protein>
    <recommendedName>
        <fullName evidence="3">Tetratricopeptide repeat protein</fullName>
    </recommendedName>
</protein>
<name>A0A9Q1GX05_9CARY</name>
<dbReference type="Gene3D" id="1.25.40.10">
    <property type="entry name" value="Tetratricopeptide repeat domain"/>
    <property type="match status" value="1"/>
</dbReference>